<dbReference type="Pfam" id="PF06998">
    <property type="entry name" value="DUF1307"/>
    <property type="match status" value="1"/>
</dbReference>
<feature type="signal peptide" evidence="1">
    <location>
        <begin position="1"/>
        <end position="21"/>
    </location>
</feature>
<keyword evidence="1" id="KW-0732">Signal</keyword>
<dbReference type="RefSeq" id="WP_158507671.1">
    <property type="nucleotide sequence ID" value="NZ_CAMTBT010000026.1"/>
</dbReference>
<dbReference type="KEGG" id="fro:AALO17_04200"/>
<evidence type="ECO:0000256" key="1">
    <source>
        <dbReference type="SAM" id="SignalP"/>
    </source>
</evidence>
<evidence type="ECO:0000313" key="3">
    <source>
        <dbReference type="Proteomes" id="UP000069771"/>
    </source>
</evidence>
<dbReference type="InterPro" id="IPR036699">
    <property type="entry name" value="YehR-like_sf"/>
</dbReference>
<evidence type="ECO:0008006" key="4">
    <source>
        <dbReference type="Google" id="ProtNLM"/>
    </source>
</evidence>
<dbReference type="SUPFAM" id="SSF160704">
    <property type="entry name" value="YehR-like"/>
    <property type="match status" value="1"/>
</dbReference>
<sequence>MKRSWMAVLCLVLAGCVRVGGGQTGENREVTDSADTVKQVMTCTSEAGSYEFNAQGDQVTKSVQTESVSFEELGLEQGADAAKIEEAITRVLAESYGSLEGVDASGAVKDGRVEMTVSIDYETADHQALIDAGLLEPGELDSQYVSLERTQSELQSQGFACRVG</sequence>
<accession>A0A140DSC7</accession>
<proteinExistence type="predicted"/>
<dbReference type="Proteomes" id="UP000069771">
    <property type="component" value="Chromosome"/>
</dbReference>
<dbReference type="Gene3D" id="3.30.1830.10">
    <property type="entry name" value="YehR-like"/>
    <property type="match status" value="1"/>
</dbReference>
<name>A0A140DSC7_9FIRM</name>
<dbReference type="STRING" id="1702221.AALO17_04200"/>
<protein>
    <recommendedName>
        <fullName evidence="4">DUF1307 domain-containing protein</fullName>
    </recommendedName>
</protein>
<feature type="chain" id="PRO_5038750612" description="DUF1307 domain-containing protein" evidence="1">
    <location>
        <begin position="22"/>
        <end position="164"/>
    </location>
</feature>
<evidence type="ECO:0000313" key="2">
    <source>
        <dbReference type="EMBL" id="AMK53554.1"/>
    </source>
</evidence>
<organism evidence="2 3">
    <name type="scientific">Faecalibaculum rodentium</name>
    <dbReference type="NCBI Taxonomy" id="1702221"/>
    <lineage>
        <taxon>Bacteria</taxon>
        <taxon>Bacillati</taxon>
        <taxon>Bacillota</taxon>
        <taxon>Erysipelotrichia</taxon>
        <taxon>Erysipelotrichales</taxon>
        <taxon>Erysipelotrichaceae</taxon>
        <taxon>Faecalibaculum</taxon>
    </lineage>
</organism>
<dbReference type="InterPro" id="IPR009736">
    <property type="entry name" value="DUF1307"/>
</dbReference>
<dbReference type="OrthoDB" id="1770565at2"/>
<dbReference type="EMBL" id="CP011391">
    <property type="protein sequence ID" value="AMK53554.1"/>
    <property type="molecule type" value="Genomic_DNA"/>
</dbReference>
<keyword evidence="3" id="KW-1185">Reference proteome</keyword>
<gene>
    <name evidence="2" type="ORF">AALO17_04200</name>
</gene>
<reference evidence="2 3" key="1">
    <citation type="journal article" date="2016" name="Gut Pathog.">
        <title>Whole genome sequencing of "Faecalibaculum rodentium" ALO17, isolated from C57BL/6J laboratory mouse feces.</title>
        <authorList>
            <person name="Lim S."/>
            <person name="Chang D.H."/>
            <person name="Ahn S."/>
            <person name="Kim B.C."/>
        </authorList>
    </citation>
    <scope>NUCLEOTIDE SEQUENCE [LARGE SCALE GENOMIC DNA]</scope>
    <source>
        <strain evidence="2 3">Alo17</strain>
    </source>
</reference>
<dbReference type="PROSITE" id="PS51257">
    <property type="entry name" value="PROKAR_LIPOPROTEIN"/>
    <property type="match status" value="1"/>
</dbReference>
<dbReference type="AlphaFoldDB" id="A0A140DSC7"/>
<dbReference type="GeneID" id="78477273"/>